<protein>
    <submittedName>
        <fullName evidence="2">Uncharacterized protein</fullName>
    </submittedName>
</protein>
<feature type="chain" id="PRO_5047265964" evidence="1">
    <location>
        <begin position="23"/>
        <end position="299"/>
    </location>
</feature>
<dbReference type="Proteomes" id="UP001597216">
    <property type="component" value="Unassembled WGS sequence"/>
</dbReference>
<keyword evidence="1" id="KW-0732">Signal</keyword>
<accession>A0ABW3T503</accession>
<proteinExistence type="predicted"/>
<sequence length="299" mass="31024">MPTVRTLAAAVVALAAASPALAQMRPEAPGVTYRDGMPAVNAPAPVAAPDAANSQASAGFARWYAAAGRPSILLFWNRELIEDATTMYDNVQSSAAIGAARSDAASVAGAGGYAVGGYGAAAGESVRYGAGSRSSAAMVATESRQYQERSTDSRYAIADPTYGHGVESAISSTLISAGAKIVSREALMRKVSTGKTKEDRLDIQYLETLAMGQGVQYLMEVLPDPDATSPTGVSFTVKVTHLPTSTVKAQFVTTGAPPKGQAKWVAVNGAGFEKRTETVRATPQLVGAQIAFDTMSRLR</sequence>
<organism evidence="2 3">
    <name type="scientific">Phenylobacterium conjunctum</name>
    <dbReference type="NCBI Taxonomy" id="1298959"/>
    <lineage>
        <taxon>Bacteria</taxon>
        <taxon>Pseudomonadati</taxon>
        <taxon>Pseudomonadota</taxon>
        <taxon>Alphaproteobacteria</taxon>
        <taxon>Caulobacterales</taxon>
        <taxon>Caulobacteraceae</taxon>
        <taxon>Phenylobacterium</taxon>
    </lineage>
</organism>
<dbReference type="RefSeq" id="WP_374346812.1">
    <property type="nucleotide sequence ID" value="NZ_JBHTLQ010000016.1"/>
</dbReference>
<evidence type="ECO:0000313" key="2">
    <source>
        <dbReference type="EMBL" id="MFD1190760.1"/>
    </source>
</evidence>
<reference evidence="3" key="1">
    <citation type="journal article" date="2019" name="Int. J. Syst. Evol. Microbiol.">
        <title>The Global Catalogue of Microorganisms (GCM) 10K type strain sequencing project: providing services to taxonomists for standard genome sequencing and annotation.</title>
        <authorList>
            <consortium name="The Broad Institute Genomics Platform"/>
            <consortium name="The Broad Institute Genome Sequencing Center for Infectious Disease"/>
            <person name="Wu L."/>
            <person name="Ma J."/>
        </authorList>
    </citation>
    <scope>NUCLEOTIDE SEQUENCE [LARGE SCALE GENOMIC DNA]</scope>
    <source>
        <strain evidence="3">CCUG 55074</strain>
    </source>
</reference>
<comment type="caution">
    <text evidence="2">The sequence shown here is derived from an EMBL/GenBank/DDBJ whole genome shotgun (WGS) entry which is preliminary data.</text>
</comment>
<name>A0ABW3T503_9CAUL</name>
<keyword evidence="3" id="KW-1185">Reference proteome</keyword>
<gene>
    <name evidence="2" type="ORF">ACFQ27_09230</name>
</gene>
<evidence type="ECO:0000313" key="3">
    <source>
        <dbReference type="Proteomes" id="UP001597216"/>
    </source>
</evidence>
<dbReference type="EMBL" id="JBHTLQ010000016">
    <property type="protein sequence ID" value="MFD1190760.1"/>
    <property type="molecule type" value="Genomic_DNA"/>
</dbReference>
<evidence type="ECO:0000256" key="1">
    <source>
        <dbReference type="SAM" id="SignalP"/>
    </source>
</evidence>
<feature type="signal peptide" evidence="1">
    <location>
        <begin position="1"/>
        <end position="22"/>
    </location>
</feature>